<sequence>MPSFQGEEATNYDERISRLVPGYELLHQLTQAQCQAQLSSSASILVVGAGTGKEVVALAKANPNMHFVAQDISADMLAIAEQRFDEAGISARVTCHCGDVGQLQQQFDGALCLLVLHFLADNGDKAALLKSIRQQLAPQAWLWLADLMKPETQFERDAQFIVCQQLGLSDAGVERMRHNLEHEFYPLDRMRLAELLEQCGYGIARCYFKALGFTGYAIRCQS</sequence>
<organism evidence="2 3">
    <name type="scientific">Pseudoalteromonas ruthenica</name>
    <dbReference type="NCBI Taxonomy" id="151081"/>
    <lineage>
        <taxon>Bacteria</taxon>
        <taxon>Pseudomonadati</taxon>
        <taxon>Pseudomonadota</taxon>
        <taxon>Gammaproteobacteria</taxon>
        <taxon>Alteromonadales</taxon>
        <taxon>Pseudoalteromonadaceae</taxon>
        <taxon>Pseudoalteromonas</taxon>
    </lineage>
</organism>
<evidence type="ECO:0000313" key="3">
    <source>
        <dbReference type="Proteomes" id="UP000033664"/>
    </source>
</evidence>
<evidence type="ECO:0000313" key="2">
    <source>
        <dbReference type="EMBL" id="KJZ00402.1"/>
    </source>
</evidence>
<dbReference type="RefSeq" id="WP_045980024.1">
    <property type="nucleotide sequence ID" value="NZ_CP023397.1"/>
</dbReference>
<name>A0A0F4Q1G0_9GAMM</name>
<dbReference type="GeneID" id="58228198"/>
<dbReference type="GO" id="GO:0008168">
    <property type="term" value="F:methyltransferase activity"/>
    <property type="evidence" value="ECO:0007669"/>
    <property type="project" value="UniProtKB-KW"/>
</dbReference>
<dbReference type="CDD" id="cd02440">
    <property type="entry name" value="AdoMet_MTases"/>
    <property type="match status" value="1"/>
</dbReference>
<dbReference type="InterPro" id="IPR013217">
    <property type="entry name" value="Methyltransf_12"/>
</dbReference>
<keyword evidence="2" id="KW-0808">Transferase</keyword>
<evidence type="ECO:0000259" key="1">
    <source>
        <dbReference type="Pfam" id="PF08242"/>
    </source>
</evidence>
<dbReference type="Gene3D" id="3.40.50.150">
    <property type="entry name" value="Vaccinia Virus protein VP39"/>
    <property type="match status" value="1"/>
</dbReference>
<dbReference type="GO" id="GO:0032259">
    <property type="term" value="P:methylation"/>
    <property type="evidence" value="ECO:0007669"/>
    <property type="project" value="UniProtKB-KW"/>
</dbReference>
<keyword evidence="3" id="KW-1185">Reference proteome</keyword>
<comment type="caution">
    <text evidence="2">The sequence shown here is derived from an EMBL/GenBank/DDBJ whole genome shotgun (WGS) entry which is preliminary data.</text>
</comment>
<dbReference type="eggNOG" id="COG2226">
    <property type="taxonomic scope" value="Bacteria"/>
</dbReference>
<dbReference type="AlphaFoldDB" id="A0A0F4Q1G0"/>
<accession>A0A0F4Q1G0</accession>
<dbReference type="Proteomes" id="UP000033664">
    <property type="component" value="Unassembled WGS sequence"/>
</dbReference>
<dbReference type="PANTHER" id="PTHR43861">
    <property type="entry name" value="TRANS-ACONITATE 2-METHYLTRANSFERASE-RELATED"/>
    <property type="match status" value="1"/>
</dbReference>
<dbReference type="EMBL" id="JXXZ01000006">
    <property type="protein sequence ID" value="KJZ00402.1"/>
    <property type="molecule type" value="Genomic_DNA"/>
</dbReference>
<proteinExistence type="predicted"/>
<dbReference type="InterPro" id="IPR029063">
    <property type="entry name" value="SAM-dependent_MTases_sf"/>
</dbReference>
<reference evidence="2 3" key="1">
    <citation type="journal article" date="2015" name="BMC Genomics">
        <title>Genome mining reveals unlocked bioactive potential of marine Gram-negative bacteria.</title>
        <authorList>
            <person name="Machado H."/>
            <person name="Sonnenschein E.C."/>
            <person name="Melchiorsen J."/>
            <person name="Gram L."/>
        </authorList>
    </citation>
    <scope>NUCLEOTIDE SEQUENCE [LARGE SCALE GENOMIC DNA]</scope>
    <source>
        <strain evidence="2 3">S3137</strain>
    </source>
</reference>
<dbReference type="Pfam" id="PF08242">
    <property type="entry name" value="Methyltransf_12"/>
    <property type="match status" value="1"/>
</dbReference>
<keyword evidence="2" id="KW-0489">Methyltransferase</keyword>
<dbReference type="OrthoDB" id="8558926at2"/>
<protein>
    <submittedName>
        <fullName evidence="2">SAM-dependent methyltransferase</fullName>
    </submittedName>
</protein>
<dbReference type="SUPFAM" id="SSF53335">
    <property type="entry name" value="S-adenosyl-L-methionine-dependent methyltransferases"/>
    <property type="match status" value="1"/>
</dbReference>
<gene>
    <name evidence="2" type="ORF">TW72_06840</name>
</gene>
<feature type="domain" description="Methyltransferase type 12" evidence="1">
    <location>
        <begin position="45"/>
        <end position="142"/>
    </location>
</feature>
<dbReference type="PATRIC" id="fig|151081.8.peg.2878"/>